<reference evidence="1" key="1">
    <citation type="submission" date="2020-07" db="EMBL/GenBank/DDBJ databases">
        <title>Multicomponent nature underlies the extraordinary mechanical properties of spider dragline silk.</title>
        <authorList>
            <person name="Kono N."/>
            <person name="Nakamura H."/>
            <person name="Mori M."/>
            <person name="Yoshida Y."/>
            <person name="Ohtoshi R."/>
            <person name="Malay A.D."/>
            <person name="Moran D.A.P."/>
            <person name="Tomita M."/>
            <person name="Numata K."/>
            <person name="Arakawa K."/>
        </authorList>
    </citation>
    <scope>NUCLEOTIDE SEQUENCE</scope>
</reference>
<name>A0A8X6GQI4_TRICU</name>
<organism evidence="1 2">
    <name type="scientific">Trichonephila clavata</name>
    <name type="common">Joro spider</name>
    <name type="synonym">Nephila clavata</name>
    <dbReference type="NCBI Taxonomy" id="2740835"/>
    <lineage>
        <taxon>Eukaryota</taxon>
        <taxon>Metazoa</taxon>
        <taxon>Ecdysozoa</taxon>
        <taxon>Arthropoda</taxon>
        <taxon>Chelicerata</taxon>
        <taxon>Arachnida</taxon>
        <taxon>Araneae</taxon>
        <taxon>Araneomorphae</taxon>
        <taxon>Entelegynae</taxon>
        <taxon>Araneoidea</taxon>
        <taxon>Nephilidae</taxon>
        <taxon>Trichonephila</taxon>
    </lineage>
</organism>
<gene>
    <name evidence="1" type="ORF">TNCT_680851</name>
</gene>
<dbReference type="InterPro" id="IPR036397">
    <property type="entry name" value="RNaseH_sf"/>
</dbReference>
<dbReference type="EMBL" id="BMAO01036250">
    <property type="protein sequence ID" value="GFR09316.1"/>
    <property type="molecule type" value="Genomic_DNA"/>
</dbReference>
<evidence type="ECO:0000313" key="2">
    <source>
        <dbReference type="Proteomes" id="UP000887116"/>
    </source>
</evidence>
<accession>A0A8X6GQI4</accession>
<dbReference type="AlphaFoldDB" id="A0A8X6GQI4"/>
<dbReference type="GO" id="GO:0003676">
    <property type="term" value="F:nucleic acid binding"/>
    <property type="evidence" value="ECO:0007669"/>
    <property type="project" value="InterPro"/>
</dbReference>
<dbReference type="OrthoDB" id="5847583at2759"/>
<keyword evidence="2" id="KW-1185">Reference proteome</keyword>
<protein>
    <submittedName>
        <fullName evidence="1">Uncharacterized protein</fullName>
    </submittedName>
</protein>
<proteinExistence type="predicted"/>
<sequence>MGVPRTDWTEIKHRNSSPNRNYIKRRLWSQDLMIVKLNHSLQLLESSRKNIKSEKYHQKIDKSNPKLRHLCSTLVNRIGPIIRNETARPHILPMTAQKLNELGLLTDRRLLF</sequence>
<dbReference type="Proteomes" id="UP000887116">
    <property type="component" value="Unassembled WGS sequence"/>
</dbReference>
<comment type="caution">
    <text evidence="1">The sequence shown here is derived from an EMBL/GenBank/DDBJ whole genome shotgun (WGS) entry which is preliminary data.</text>
</comment>
<dbReference type="Gene3D" id="3.30.420.10">
    <property type="entry name" value="Ribonuclease H-like superfamily/Ribonuclease H"/>
    <property type="match status" value="1"/>
</dbReference>
<evidence type="ECO:0000313" key="1">
    <source>
        <dbReference type="EMBL" id="GFR09316.1"/>
    </source>
</evidence>